<evidence type="ECO:0000313" key="2">
    <source>
        <dbReference type="Proteomes" id="UP000653797"/>
    </source>
</evidence>
<comment type="caution">
    <text evidence="1">The sequence shown here is derived from an EMBL/GenBank/DDBJ whole genome shotgun (WGS) entry which is preliminary data.</text>
</comment>
<dbReference type="AlphaFoldDB" id="A0A927GGR2"/>
<accession>A0A927GGR2</accession>
<dbReference type="RefSeq" id="WP_191042768.1">
    <property type="nucleotide sequence ID" value="NZ_JACXAA010000017.1"/>
</dbReference>
<name>A0A927GGR2_9BACT</name>
<gene>
    <name evidence="1" type="ORF">IC230_30000</name>
</gene>
<sequence>MWVQVINRFAYEDNLGRKGITSPRLLDTARLLRCIYTLYTSPTRFTMLTKRLDELVDEVGKIYCRHFPFFALN</sequence>
<keyword evidence="2" id="KW-1185">Reference proteome</keyword>
<organism evidence="1 2">
    <name type="scientific">Spirosoma validum</name>
    <dbReference type="NCBI Taxonomy" id="2771355"/>
    <lineage>
        <taxon>Bacteria</taxon>
        <taxon>Pseudomonadati</taxon>
        <taxon>Bacteroidota</taxon>
        <taxon>Cytophagia</taxon>
        <taxon>Cytophagales</taxon>
        <taxon>Cytophagaceae</taxon>
        <taxon>Spirosoma</taxon>
    </lineage>
</organism>
<dbReference type="Proteomes" id="UP000653797">
    <property type="component" value="Unassembled WGS sequence"/>
</dbReference>
<protein>
    <submittedName>
        <fullName evidence="1">Uncharacterized protein</fullName>
    </submittedName>
</protein>
<evidence type="ECO:0000313" key="1">
    <source>
        <dbReference type="EMBL" id="MBD2757149.1"/>
    </source>
</evidence>
<proteinExistence type="predicted"/>
<reference evidence="1" key="1">
    <citation type="submission" date="2020-09" db="EMBL/GenBank/DDBJ databases">
        <authorList>
            <person name="Kim M.K."/>
        </authorList>
    </citation>
    <scope>NUCLEOTIDE SEQUENCE</scope>
    <source>
        <strain evidence="1">BT704</strain>
    </source>
</reference>
<dbReference type="EMBL" id="JACXAA010000017">
    <property type="protein sequence ID" value="MBD2757149.1"/>
    <property type="molecule type" value="Genomic_DNA"/>
</dbReference>